<dbReference type="AlphaFoldDB" id="A0A7Z7LHA9"/>
<dbReference type="GO" id="GO:0005829">
    <property type="term" value="C:cytosol"/>
    <property type="evidence" value="ECO:0007669"/>
    <property type="project" value="TreeGrafter"/>
</dbReference>
<proteinExistence type="predicted"/>
<dbReference type="Pfam" id="PF08282">
    <property type="entry name" value="Hydrolase_3"/>
    <property type="match status" value="1"/>
</dbReference>
<dbReference type="InterPro" id="IPR023214">
    <property type="entry name" value="HAD_sf"/>
</dbReference>
<dbReference type="PANTHER" id="PTHR10000:SF8">
    <property type="entry name" value="HAD SUPERFAMILY HYDROLASE-LIKE, TYPE 3"/>
    <property type="match status" value="1"/>
</dbReference>
<evidence type="ECO:0000313" key="2">
    <source>
        <dbReference type="Proteomes" id="UP000250796"/>
    </source>
</evidence>
<dbReference type="InterPro" id="IPR036412">
    <property type="entry name" value="HAD-like_sf"/>
</dbReference>
<organism evidence="1 2">
    <name type="scientific">Mesotoga infera</name>
    <dbReference type="NCBI Taxonomy" id="1236046"/>
    <lineage>
        <taxon>Bacteria</taxon>
        <taxon>Thermotogati</taxon>
        <taxon>Thermotogota</taxon>
        <taxon>Thermotogae</taxon>
        <taxon>Kosmotogales</taxon>
        <taxon>Kosmotogaceae</taxon>
        <taxon>Mesotoga</taxon>
    </lineage>
</organism>
<dbReference type="NCBIfam" id="TIGR01484">
    <property type="entry name" value="HAD-SF-IIB"/>
    <property type="match status" value="1"/>
</dbReference>
<dbReference type="GO" id="GO:0016791">
    <property type="term" value="F:phosphatase activity"/>
    <property type="evidence" value="ECO:0007669"/>
    <property type="project" value="TreeGrafter"/>
</dbReference>
<gene>
    <name evidence="1" type="ORF">MESINF_2666</name>
</gene>
<protein>
    <submittedName>
        <fullName evidence="1">HAD-superfamily hydrolase, subfamily IIB</fullName>
    </submittedName>
</protein>
<accession>A0A7Z7LHA9</accession>
<keyword evidence="1" id="KW-0378">Hydrolase</keyword>
<dbReference type="Gene3D" id="3.40.50.1000">
    <property type="entry name" value="HAD superfamily/HAD-like"/>
    <property type="match status" value="1"/>
</dbReference>
<dbReference type="PANTHER" id="PTHR10000">
    <property type="entry name" value="PHOSPHOSERINE PHOSPHATASE"/>
    <property type="match status" value="1"/>
</dbReference>
<dbReference type="GO" id="GO:0000287">
    <property type="term" value="F:magnesium ion binding"/>
    <property type="evidence" value="ECO:0007669"/>
    <property type="project" value="TreeGrafter"/>
</dbReference>
<dbReference type="EMBL" id="LS974202">
    <property type="protein sequence ID" value="SSC14106.1"/>
    <property type="molecule type" value="Genomic_DNA"/>
</dbReference>
<dbReference type="RefSeq" id="WP_169700418.1">
    <property type="nucleotide sequence ID" value="NZ_LS974202.1"/>
</dbReference>
<dbReference type="Proteomes" id="UP000250796">
    <property type="component" value="Chromosome MESINF"/>
</dbReference>
<evidence type="ECO:0000313" key="1">
    <source>
        <dbReference type="EMBL" id="SSC14106.1"/>
    </source>
</evidence>
<dbReference type="KEGG" id="minf:MESINF_2666"/>
<reference evidence="1 2" key="1">
    <citation type="submission" date="2017-01" db="EMBL/GenBank/DDBJ databases">
        <authorList>
            <person name="Erauso G."/>
        </authorList>
    </citation>
    <scope>NUCLEOTIDE SEQUENCE [LARGE SCALE GENOMIC DNA]</scope>
    <source>
        <strain evidence="1">MESINF1</strain>
    </source>
</reference>
<keyword evidence="2" id="KW-1185">Reference proteome</keyword>
<name>A0A7Z7LHA9_9BACT</name>
<dbReference type="SUPFAM" id="SSF56784">
    <property type="entry name" value="HAD-like"/>
    <property type="match status" value="1"/>
</dbReference>
<dbReference type="Gene3D" id="3.30.1240.10">
    <property type="match status" value="1"/>
</dbReference>
<dbReference type="InterPro" id="IPR006379">
    <property type="entry name" value="HAD-SF_hydro_IIB"/>
</dbReference>
<sequence length="303" mass="33862">MNRYVALILDLDGTLLDENKKISSENLEALKNLKQKGIPIGIFTGRDFEMARGYLDSISAEGPHALQNGALVITGKGKIIDCTTVSPDLAHAVINMAKGRSCDIILREASLKLPDWFRKDRLRMNPYLPFLKAYSHRIEYIDDLHMVAEERRLIQIDVTGLHETLTSILKELSVDYPGGFSYTLLKTSDDSAFMEYYWNSIEDKTLLENVKRNCERWGLFSIFGSGISKGKALDSFLEYHSVSPSKVVFIGDHLADIPLMRRVGMPIAVANAMDVVKEESKYITSSNSEGGVAKAISVFFADL</sequence>